<proteinExistence type="predicted"/>
<dbReference type="PANTHER" id="PTHR30385">
    <property type="entry name" value="SIGMA FACTOR F FLAGELLAR"/>
    <property type="match status" value="1"/>
</dbReference>
<feature type="domain" description="RNA polymerase sigma-70 region 4" evidence="8">
    <location>
        <begin position="169"/>
        <end position="217"/>
    </location>
</feature>
<evidence type="ECO:0000259" key="7">
    <source>
        <dbReference type="Pfam" id="PF04542"/>
    </source>
</evidence>
<dbReference type="AlphaFoldDB" id="A0A7Z0E8I8"/>
<gene>
    <name evidence="9" type="ORF">HNR11_001418</name>
</gene>
<dbReference type="Gene3D" id="1.20.140.160">
    <property type="match status" value="1"/>
</dbReference>
<dbReference type="Pfam" id="PF04542">
    <property type="entry name" value="Sigma70_r2"/>
    <property type="match status" value="1"/>
</dbReference>
<accession>A0A7Z0E8I8</accession>
<dbReference type="GO" id="GO:0006352">
    <property type="term" value="P:DNA-templated transcription initiation"/>
    <property type="evidence" value="ECO:0007669"/>
    <property type="project" value="InterPro"/>
</dbReference>
<dbReference type="InterPro" id="IPR007630">
    <property type="entry name" value="RNA_pol_sigma70_r4"/>
</dbReference>
<evidence type="ECO:0000313" key="10">
    <source>
        <dbReference type="Proteomes" id="UP000560069"/>
    </source>
</evidence>
<dbReference type="EMBL" id="JACCFQ010000001">
    <property type="protein sequence ID" value="NYJ16884.1"/>
    <property type="molecule type" value="Genomic_DNA"/>
</dbReference>
<keyword evidence="9" id="KW-0966">Cell projection</keyword>
<evidence type="ECO:0000313" key="9">
    <source>
        <dbReference type="EMBL" id="NYJ16884.1"/>
    </source>
</evidence>
<evidence type="ECO:0000259" key="8">
    <source>
        <dbReference type="Pfam" id="PF04545"/>
    </source>
</evidence>
<keyword evidence="1" id="KW-0805">Transcription regulation</keyword>
<dbReference type="SUPFAM" id="SSF88946">
    <property type="entry name" value="Sigma2 domain of RNA polymerase sigma factors"/>
    <property type="match status" value="1"/>
</dbReference>
<evidence type="ECO:0000256" key="1">
    <source>
        <dbReference type="ARBA" id="ARBA00023015"/>
    </source>
</evidence>
<evidence type="ECO:0000256" key="3">
    <source>
        <dbReference type="ARBA" id="ARBA00023125"/>
    </source>
</evidence>
<evidence type="ECO:0000256" key="2">
    <source>
        <dbReference type="ARBA" id="ARBA00023082"/>
    </source>
</evidence>
<evidence type="ECO:0000256" key="5">
    <source>
        <dbReference type="SAM" id="MobiDB-lite"/>
    </source>
</evidence>
<keyword evidence="2" id="KW-0731">Sigma factor</keyword>
<feature type="domain" description="RNA polymerase sigma-70 region 2" evidence="7">
    <location>
        <begin position="9"/>
        <end position="80"/>
    </location>
</feature>
<dbReference type="GO" id="GO:0003677">
    <property type="term" value="F:DNA binding"/>
    <property type="evidence" value="ECO:0007669"/>
    <property type="project" value="UniProtKB-KW"/>
</dbReference>
<evidence type="ECO:0000256" key="4">
    <source>
        <dbReference type="ARBA" id="ARBA00023163"/>
    </source>
</evidence>
<dbReference type="NCBIfam" id="TIGR02937">
    <property type="entry name" value="sigma70-ECF"/>
    <property type="match status" value="1"/>
</dbReference>
<keyword evidence="9" id="KW-0282">Flagellum</keyword>
<dbReference type="InterPro" id="IPR007627">
    <property type="entry name" value="RNA_pol_sigma70_r2"/>
</dbReference>
<feature type="region of interest" description="Disordered" evidence="5">
    <location>
        <begin position="246"/>
        <end position="278"/>
    </location>
</feature>
<name>A0A7Z0E8I8_9MICC</name>
<dbReference type="Gene3D" id="1.10.1740.10">
    <property type="match status" value="1"/>
</dbReference>
<sequence length="278" mass="30192">MKQSARNALVVENLPLVGYLVSEMCAKATHLSREDLTSVGSIALVTAADAFDPNLGVPFGAYARRRIVGAFADDMRSADWAGRGSRRRIRELKSVEETLTAALGRAPDVKELAEALGMDEKSVSAARQDAARSVVALDADMSDYLITEGRNPEQELLEVEQTTMLRTAVEALPERMRMIVSRLFFDGATVKEIAADLGITHSAVSQQRSEAMKLLREGMQTHYSSTPTVPAAAQGSSRRRELYLQELGERTMGGALHRPRGPRRAPATEPGHSLTASS</sequence>
<dbReference type="SUPFAM" id="SSF88659">
    <property type="entry name" value="Sigma3 and sigma4 domains of RNA polymerase sigma factors"/>
    <property type="match status" value="2"/>
</dbReference>
<dbReference type="GO" id="GO:0016987">
    <property type="term" value="F:sigma factor activity"/>
    <property type="evidence" value="ECO:0007669"/>
    <property type="project" value="UniProtKB-KW"/>
</dbReference>
<protein>
    <submittedName>
        <fullName evidence="9">RNA polymerase sigma factor for flagellar operon FliA</fullName>
    </submittedName>
</protein>
<dbReference type="InterPro" id="IPR007624">
    <property type="entry name" value="RNA_pol_sigma70_r3"/>
</dbReference>
<feature type="domain" description="RNA polymerase sigma-70 region 3" evidence="6">
    <location>
        <begin position="88"/>
        <end position="142"/>
    </location>
</feature>
<dbReference type="InterPro" id="IPR013324">
    <property type="entry name" value="RNA_pol_sigma_r3/r4-like"/>
</dbReference>
<dbReference type="Proteomes" id="UP000560069">
    <property type="component" value="Unassembled WGS sequence"/>
</dbReference>
<keyword evidence="9" id="KW-0969">Cilium</keyword>
<dbReference type="Pfam" id="PF04545">
    <property type="entry name" value="Sigma70_r4"/>
    <property type="match status" value="1"/>
</dbReference>
<dbReference type="Pfam" id="PF04539">
    <property type="entry name" value="Sigma70_r3"/>
    <property type="match status" value="1"/>
</dbReference>
<reference evidence="9 10" key="1">
    <citation type="submission" date="2020-07" db="EMBL/GenBank/DDBJ databases">
        <title>Sequencing the genomes of 1000 actinobacteria strains.</title>
        <authorList>
            <person name="Klenk H.-P."/>
        </authorList>
    </citation>
    <scope>NUCLEOTIDE SEQUENCE [LARGE SCALE GENOMIC DNA]</scope>
    <source>
        <strain evidence="9 10">DSM 15664</strain>
    </source>
</reference>
<dbReference type="InterPro" id="IPR014284">
    <property type="entry name" value="RNA_pol_sigma-70_dom"/>
</dbReference>
<organism evidence="9 10">
    <name type="scientific">Nesterenkonia sandarakina</name>
    <dbReference type="NCBI Taxonomy" id="272918"/>
    <lineage>
        <taxon>Bacteria</taxon>
        <taxon>Bacillati</taxon>
        <taxon>Actinomycetota</taxon>
        <taxon>Actinomycetes</taxon>
        <taxon>Micrococcales</taxon>
        <taxon>Micrococcaceae</taxon>
        <taxon>Nesterenkonia</taxon>
    </lineage>
</organism>
<keyword evidence="10" id="KW-1185">Reference proteome</keyword>
<keyword evidence="3" id="KW-0238">DNA-binding</keyword>
<dbReference type="RefSeq" id="WP_179441724.1">
    <property type="nucleotide sequence ID" value="NZ_BAAALK010000002.1"/>
</dbReference>
<keyword evidence="4" id="KW-0804">Transcription</keyword>
<dbReference type="InterPro" id="IPR013325">
    <property type="entry name" value="RNA_pol_sigma_r2"/>
</dbReference>
<evidence type="ECO:0000259" key="6">
    <source>
        <dbReference type="Pfam" id="PF04539"/>
    </source>
</evidence>
<comment type="caution">
    <text evidence="9">The sequence shown here is derived from an EMBL/GenBank/DDBJ whole genome shotgun (WGS) entry which is preliminary data.</text>
</comment>
<dbReference type="CDD" id="cd06171">
    <property type="entry name" value="Sigma70_r4"/>
    <property type="match status" value="1"/>
</dbReference>